<feature type="compositionally biased region" description="Basic and acidic residues" evidence="1">
    <location>
        <begin position="110"/>
        <end position="124"/>
    </location>
</feature>
<dbReference type="Pfam" id="PF05901">
    <property type="entry name" value="Excalibur"/>
    <property type="match status" value="2"/>
</dbReference>
<feature type="domain" description="Excalibur calcium-binding" evidence="2">
    <location>
        <begin position="25"/>
        <end position="61"/>
    </location>
</feature>
<evidence type="ECO:0000256" key="1">
    <source>
        <dbReference type="SAM" id="MobiDB-lite"/>
    </source>
</evidence>
<evidence type="ECO:0000313" key="3">
    <source>
        <dbReference type="EMBL" id="QDH23621.1"/>
    </source>
</evidence>
<dbReference type="SMART" id="SM00894">
    <property type="entry name" value="Excalibur"/>
    <property type="match status" value="2"/>
</dbReference>
<keyword evidence="4" id="KW-1185">Reference proteome</keyword>
<feature type="domain" description="Excalibur calcium-binding" evidence="2">
    <location>
        <begin position="88"/>
        <end position="124"/>
    </location>
</feature>
<accession>A0A4Y6V4Q2</accession>
<feature type="region of interest" description="Disordered" evidence="1">
    <location>
        <begin position="105"/>
        <end position="124"/>
    </location>
</feature>
<sequence length="124" mass="12644">MVSGYAPSADPSDAEDAAQGETGVYYENCDAAEAAGAAPVYADDPGYAGRLDRDSDGIGCEISDWDGYDGGSSDYADVPVSSADSTVYFRNCSVARAAGAAPVYAGDPGYSRKLDRDGDGVGCE</sequence>
<evidence type="ECO:0000313" key="4">
    <source>
        <dbReference type="Proteomes" id="UP000316968"/>
    </source>
</evidence>
<dbReference type="KEGG" id="saca:FFV09_02430"/>
<organism evidence="3 4">
    <name type="scientific">Saccharibacillus brassicae</name>
    <dbReference type="NCBI Taxonomy" id="2583377"/>
    <lineage>
        <taxon>Bacteria</taxon>
        <taxon>Bacillati</taxon>
        <taxon>Bacillota</taxon>
        <taxon>Bacilli</taxon>
        <taxon>Bacillales</taxon>
        <taxon>Paenibacillaceae</taxon>
        <taxon>Saccharibacillus</taxon>
    </lineage>
</organism>
<gene>
    <name evidence="3" type="ORF">FFV09_02430</name>
</gene>
<feature type="compositionally biased region" description="Low complexity" evidence="1">
    <location>
        <begin position="1"/>
        <end position="11"/>
    </location>
</feature>
<dbReference type="EMBL" id="CP041217">
    <property type="protein sequence ID" value="QDH23621.1"/>
    <property type="molecule type" value="Genomic_DNA"/>
</dbReference>
<protein>
    <recommendedName>
        <fullName evidence="2">Excalibur calcium-binding domain-containing protein</fullName>
    </recommendedName>
</protein>
<feature type="region of interest" description="Disordered" evidence="1">
    <location>
        <begin position="1"/>
        <end position="21"/>
    </location>
</feature>
<proteinExistence type="predicted"/>
<name>A0A4Y6V4Q2_SACBS</name>
<reference evidence="3 4" key="1">
    <citation type="submission" date="2019-06" db="EMBL/GenBank/DDBJ databases">
        <title>Saccharibacillus brassicae sp. nov., an endophytic bacterium isolated from Chinese cabbage seeds (Brassica pekinensis).</title>
        <authorList>
            <person name="Jiang L."/>
            <person name="Lee J."/>
            <person name="Kim S.W."/>
        </authorList>
    </citation>
    <scope>NUCLEOTIDE SEQUENCE [LARGE SCALE GENOMIC DNA]</scope>
    <source>
        <strain evidence="4">KCTC 43072 / ATSA2</strain>
    </source>
</reference>
<evidence type="ECO:0000259" key="2">
    <source>
        <dbReference type="SMART" id="SM00894"/>
    </source>
</evidence>
<dbReference type="InterPro" id="IPR008613">
    <property type="entry name" value="Excalibur_Ca-bd_domain"/>
</dbReference>
<dbReference type="AlphaFoldDB" id="A0A4Y6V4Q2"/>
<dbReference type="Proteomes" id="UP000316968">
    <property type="component" value="Chromosome"/>
</dbReference>